<dbReference type="Pfam" id="PF08282">
    <property type="entry name" value="Hydrolase_3"/>
    <property type="match status" value="1"/>
</dbReference>
<evidence type="ECO:0000313" key="1">
    <source>
        <dbReference type="EMBL" id="SUO03270.1"/>
    </source>
</evidence>
<dbReference type="Gene3D" id="3.40.50.1000">
    <property type="entry name" value="HAD superfamily/HAD-like"/>
    <property type="match status" value="1"/>
</dbReference>
<dbReference type="Gene3D" id="3.30.1240.10">
    <property type="match status" value="1"/>
</dbReference>
<keyword evidence="1" id="KW-0413">Isomerase</keyword>
<name>A0A380LL40_9FIRM</name>
<dbReference type="AlphaFoldDB" id="A0A380LL40"/>
<keyword evidence="2" id="KW-1185">Reference proteome</keyword>
<dbReference type="InterPro" id="IPR036412">
    <property type="entry name" value="HAD-like_sf"/>
</dbReference>
<dbReference type="InterPro" id="IPR023214">
    <property type="entry name" value="HAD_sf"/>
</dbReference>
<dbReference type="OrthoDB" id="9810101at2"/>
<dbReference type="NCBIfam" id="TIGR01484">
    <property type="entry name" value="HAD-SF-IIB"/>
    <property type="match status" value="1"/>
</dbReference>
<reference evidence="1 2" key="1">
    <citation type="submission" date="2018-06" db="EMBL/GenBank/DDBJ databases">
        <authorList>
            <consortium name="Pathogen Informatics"/>
            <person name="Doyle S."/>
        </authorList>
    </citation>
    <scope>NUCLEOTIDE SEQUENCE [LARGE SCALE GENOMIC DNA]</scope>
    <source>
        <strain evidence="1 2">NCTC11087</strain>
    </source>
</reference>
<dbReference type="RefSeq" id="WP_022790271.1">
    <property type="nucleotide sequence ID" value="NZ_CAMNNH010000025.1"/>
</dbReference>
<evidence type="ECO:0000313" key="2">
    <source>
        <dbReference type="Proteomes" id="UP000255523"/>
    </source>
</evidence>
<dbReference type="GeneID" id="77461124"/>
<proteinExistence type="predicted"/>
<dbReference type="GO" id="GO:0000287">
    <property type="term" value="F:magnesium ion binding"/>
    <property type="evidence" value="ECO:0007669"/>
    <property type="project" value="TreeGrafter"/>
</dbReference>
<dbReference type="PROSITE" id="PS01229">
    <property type="entry name" value="COF_2"/>
    <property type="match status" value="1"/>
</dbReference>
<protein>
    <submittedName>
        <fullName evidence="1">Putative bifunctional phosphatase/peptidyl-prolyl cis-trans isomerase</fullName>
    </submittedName>
</protein>
<dbReference type="InterPro" id="IPR006379">
    <property type="entry name" value="HAD-SF_hydro_IIB"/>
</dbReference>
<organism evidence="1 2">
    <name type="scientific">Faecalicoccus pleomorphus</name>
    <dbReference type="NCBI Taxonomy" id="1323"/>
    <lineage>
        <taxon>Bacteria</taxon>
        <taxon>Bacillati</taxon>
        <taxon>Bacillota</taxon>
        <taxon>Erysipelotrichia</taxon>
        <taxon>Erysipelotrichales</taxon>
        <taxon>Erysipelotrichaceae</taxon>
        <taxon>Faecalicoccus</taxon>
    </lineage>
</organism>
<dbReference type="PANTHER" id="PTHR10000">
    <property type="entry name" value="PHOSPHOSERINE PHOSPHATASE"/>
    <property type="match status" value="1"/>
</dbReference>
<dbReference type="EMBL" id="UHFX01000003">
    <property type="protein sequence ID" value="SUO03270.1"/>
    <property type="molecule type" value="Genomic_DNA"/>
</dbReference>
<dbReference type="Proteomes" id="UP000255523">
    <property type="component" value="Unassembled WGS sequence"/>
</dbReference>
<dbReference type="GO" id="GO:0016853">
    <property type="term" value="F:isomerase activity"/>
    <property type="evidence" value="ECO:0007669"/>
    <property type="project" value="UniProtKB-KW"/>
</dbReference>
<accession>A0A380LL40</accession>
<dbReference type="GO" id="GO:0005829">
    <property type="term" value="C:cytosol"/>
    <property type="evidence" value="ECO:0007669"/>
    <property type="project" value="TreeGrafter"/>
</dbReference>
<dbReference type="GO" id="GO:0016791">
    <property type="term" value="F:phosphatase activity"/>
    <property type="evidence" value="ECO:0007669"/>
    <property type="project" value="TreeGrafter"/>
</dbReference>
<sequence length="256" mass="29650">MTTGYFFDLDGTLYSNRTHSVSNHTIEALSKLQKQGNKVFLATSRTLRELDHLPQAMRDFPFDARIMDGGSRIMDADQNDLRCVFLLPETMRAIDAFCKENHLIYRYSTCSENLWGTKPNLYAHRAYFDLYLCAPFYKPYQEDKVLNVLVFIKAEDQKKLRPLLKDCGIVHFDHAMEIRANHVDKIEAIQWCKERFDLDTLICFGDGQNDIEMIRQADLGICMQNGHPNLKKVADLVIGDVSEDGIYQFLKESHRI</sequence>
<gene>
    <name evidence="1" type="primary">ppiB_1</name>
    <name evidence="1" type="ORF">NCTC11087_00126</name>
</gene>
<dbReference type="PANTHER" id="PTHR10000:SF25">
    <property type="entry name" value="PHOSPHATASE YKRA-RELATED"/>
    <property type="match status" value="1"/>
</dbReference>
<dbReference type="SUPFAM" id="SSF56784">
    <property type="entry name" value="HAD-like"/>
    <property type="match status" value="1"/>
</dbReference>